<evidence type="ECO:0000313" key="2">
    <source>
        <dbReference type="EMBL" id="KRL84923.1"/>
    </source>
</evidence>
<keyword evidence="3" id="KW-1185">Reference proteome</keyword>
<dbReference type="Proteomes" id="UP000051922">
    <property type="component" value="Unassembled WGS sequence"/>
</dbReference>
<dbReference type="Gene3D" id="3.90.550.10">
    <property type="entry name" value="Spore Coat Polysaccharide Biosynthesis Protein SpsA, Chain A"/>
    <property type="match status" value="1"/>
</dbReference>
<evidence type="ECO:0000313" key="3">
    <source>
        <dbReference type="Proteomes" id="UP000051922"/>
    </source>
</evidence>
<comment type="caution">
    <text evidence="2">The sequence shown here is derived from an EMBL/GenBank/DDBJ whole genome shotgun (WGS) entry which is preliminary data.</text>
</comment>
<dbReference type="STRING" id="1423783.FC50_GL001937"/>
<gene>
    <name evidence="2" type="ORF">FC50_GL001937</name>
</gene>
<reference evidence="2 3" key="1">
    <citation type="journal article" date="2015" name="Genome Announc.">
        <title>Expanding the biotechnology potential of lactobacilli through comparative genomics of 213 strains and associated genera.</title>
        <authorList>
            <person name="Sun Z."/>
            <person name="Harris H.M."/>
            <person name="McCann A."/>
            <person name="Guo C."/>
            <person name="Argimon S."/>
            <person name="Zhang W."/>
            <person name="Yang X."/>
            <person name="Jeffery I.B."/>
            <person name="Cooney J.C."/>
            <person name="Kagawa T.F."/>
            <person name="Liu W."/>
            <person name="Song Y."/>
            <person name="Salvetti E."/>
            <person name="Wrobel A."/>
            <person name="Rasinkangas P."/>
            <person name="Parkhill J."/>
            <person name="Rea M.C."/>
            <person name="O'Sullivan O."/>
            <person name="Ritari J."/>
            <person name="Douillard F.P."/>
            <person name="Paul Ross R."/>
            <person name="Yang R."/>
            <person name="Briner A.E."/>
            <person name="Felis G.E."/>
            <person name="de Vos W.M."/>
            <person name="Barrangou R."/>
            <person name="Klaenhammer T.R."/>
            <person name="Caufield P.W."/>
            <person name="Cui Y."/>
            <person name="Zhang H."/>
            <person name="O'Toole P.W."/>
        </authorList>
    </citation>
    <scope>NUCLEOTIDE SEQUENCE [LARGE SCALE GENOMIC DNA]</scope>
    <source>
        <strain evidence="2 3">DSM 15945</strain>
    </source>
</reference>
<dbReference type="InterPro" id="IPR029044">
    <property type="entry name" value="Nucleotide-diphossugar_trans"/>
</dbReference>
<dbReference type="SUPFAM" id="SSF53448">
    <property type="entry name" value="Nucleotide-diphospho-sugar transferases"/>
    <property type="match status" value="1"/>
</dbReference>
<protein>
    <recommendedName>
        <fullName evidence="1">Glycosyltransferase 2-like domain-containing protein</fullName>
    </recommendedName>
</protein>
<dbReference type="AlphaFoldDB" id="A0A0R1U507"/>
<accession>A0A0R1U507</accession>
<dbReference type="Pfam" id="PF00535">
    <property type="entry name" value="Glycos_transf_2"/>
    <property type="match status" value="1"/>
</dbReference>
<dbReference type="PATRIC" id="fig|1423783.4.peg.1979"/>
<organism evidence="2 3">
    <name type="scientific">Lacticaseibacillus pantheris DSM 15945 = JCM 12539 = NBRC 106106</name>
    <dbReference type="NCBI Taxonomy" id="1423783"/>
    <lineage>
        <taxon>Bacteria</taxon>
        <taxon>Bacillati</taxon>
        <taxon>Bacillota</taxon>
        <taxon>Bacilli</taxon>
        <taxon>Lactobacillales</taxon>
        <taxon>Lactobacillaceae</taxon>
        <taxon>Lacticaseibacillus</taxon>
    </lineage>
</organism>
<dbReference type="EMBL" id="AZFJ01000057">
    <property type="protein sequence ID" value="KRL84923.1"/>
    <property type="molecule type" value="Genomic_DNA"/>
</dbReference>
<evidence type="ECO:0000259" key="1">
    <source>
        <dbReference type="Pfam" id="PF00535"/>
    </source>
</evidence>
<dbReference type="RefSeq" id="WP_054650110.1">
    <property type="nucleotide sequence ID" value="NZ_AZFJ01000057.1"/>
</dbReference>
<dbReference type="InterPro" id="IPR001173">
    <property type="entry name" value="Glyco_trans_2-like"/>
</dbReference>
<proteinExistence type="predicted"/>
<name>A0A0R1U507_9LACO</name>
<dbReference type="OrthoDB" id="2276230at2"/>
<feature type="domain" description="Glycosyltransferase 2-like" evidence="1">
    <location>
        <begin position="6"/>
        <end position="139"/>
    </location>
</feature>
<sequence length="330" mass="37670">MNKRISIILPVNNVEESDLSIPISSINNQIGIDFHDVELLLIDNGPYKLEHPEFFDLFRNVDLRYLITDQVMESNSAIQFGIDAAQGDYVTILEPNNQLHQAPTLQGYFTMSDAHPDADSINGIVTTQYFDKQRVAHYQVGRMVQSIAGRWIKRSFLQDNQIRFKDDFGPYAEEYVSRLVNKLSNDAVDLDDYGVMKFMSRALPNNNALQAPINVTWMKMMSLYFQQLQNADQVAYMNEFAKFTIRFYTQLKSVPVADRSSLQSIMKTIVGTNALAWAPTLAYVKQVRAKDQSPAAPWNAEAQQFDNYLNGLSQHLNAYGLQMNINQERS</sequence>